<name>A0A9D9E1B2_9BACT</name>
<dbReference type="EMBL" id="JADIMW010000025">
    <property type="protein sequence ID" value="MBO8437754.1"/>
    <property type="molecule type" value="Genomic_DNA"/>
</dbReference>
<dbReference type="InterPro" id="IPR025112">
    <property type="entry name" value="PCMD"/>
</dbReference>
<dbReference type="Pfam" id="PF13201">
    <property type="entry name" value="PCMD"/>
    <property type="match status" value="1"/>
</dbReference>
<sequence length="317" mass="35225">MNKVYAAVAASVLLQSPALFAQKAESIPFGNMDKWQTRVIKESFLLGGDTKTMHAINNPKTVEGAVPYKRNTVSPWATSNVYASPAGIVKTSVTVFPEKRGNGYCARLEVREERCKAVGLVNIVVVASGSVFLGGMDEPIKSAKNPMSKLDQGIPFNKKPIAVQFDYKNKRCARMYKATGGTRISELSGSDQAEVVLYLLHRWEDEQGNVYARRIGTAYEKYGKTVSNWINNHQVKVHYGDITKEPFYKSYMGLIPESNPYYTTNSKGVIVPVHEVGWGDKDDTVTHIMLRFSSSDQGPYVGTVGSTFWIDNVKLIY</sequence>
<keyword evidence="1" id="KW-0732">Signal</keyword>
<feature type="chain" id="PRO_5039679807" evidence="1">
    <location>
        <begin position="22"/>
        <end position="317"/>
    </location>
</feature>
<reference evidence="3" key="2">
    <citation type="journal article" date="2021" name="PeerJ">
        <title>Extensive microbial diversity within the chicken gut microbiome revealed by metagenomics and culture.</title>
        <authorList>
            <person name="Gilroy R."/>
            <person name="Ravi A."/>
            <person name="Getino M."/>
            <person name="Pursley I."/>
            <person name="Horton D.L."/>
            <person name="Alikhan N.F."/>
            <person name="Baker D."/>
            <person name="Gharbi K."/>
            <person name="Hall N."/>
            <person name="Watson M."/>
            <person name="Adriaenssens E.M."/>
            <person name="Foster-Nyarko E."/>
            <person name="Jarju S."/>
            <person name="Secka A."/>
            <person name="Antonio M."/>
            <person name="Oren A."/>
            <person name="Chaudhuri R.R."/>
            <person name="La Ragione R."/>
            <person name="Hildebrand F."/>
            <person name="Pallen M.J."/>
        </authorList>
    </citation>
    <scope>NUCLEOTIDE SEQUENCE</scope>
    <source>
        <strain evidence="3">G3-4614</strain>
    </source>
</reference>
<dbReference type="Proteomes" id="UP000823636">
    <property type="component" value="Unassembled WGS sequence"/>
</dbReference>
<evidence type="ECO:0000313" key="3">
    <source>
        <dbReference type="EMBL" id="MBO8437754.1"/>
    </source>
</evidence>
<protein>
    <submittedName>
        <fullName evidence="3">PCMD domain-containing protein</fullName>
    </submittedName>
</protein>
<gene>
    <name evidence="3" type="ORF">IAC54_02500</name>
</gene>
<comment type="caution">
    <text evidence="3">The sequence shown here is derived from an EMBL/GenBank/DDBJ whole genome shotgun (WGS) entry which is preliminary data.</text>
</comment>
<dbReference type="InterPro" id="IPR038653">
    <property type="entry name" value="Put_CMD_sf"/>
</dbReference>
<feature type="domain" description="Putative carbohydrate metabolism" evidence="2">
    <location>
        <begin position="71"/>
        <end position="205"/>
    </location>
</feature>
<evidence type="ECO:0000259" key="2">
    <source>
        <dbReference type="Pfam" id="PF13201"/>
    </source>
</evidence>
<proteinExistence type="predicted"/>
<evidence type="ECO:0000256" key="1">
    <source>
        <dbReference type="SAM" id="SignalP"/>
    </source>
</evidence>
<dbReference type="AlphaFoldDB" id="A0A9D9E1B2"/>
<feature type="signal peptide" evidence="1">
    <location>
        <begin position="1"/>
        <end position="21"/>
    </location>
</feature>
<evidence type="ECO:0000313" key="4">
    <source>
        <dbReference type="Proteomes" id="UP000823636"/>
    </source>
</evidence>
<accession>A0A9D9E1B2</accession>
<dbReference type="Gene3D" id="2.60.120.890">
    <property type="entry name" value="BT2081, beta-jelly-roll domain"/>
    <property type="match status" value="1"/>
</dbReference>
<reference evidence="3" key="1">
    <citation type="submission" date="2020-10" db="EMBL/GenBank/DDBJ databases">
        <authorList>
            <person name="Gilroy R."/>
        </authorList>
    </citation>
    <scope>NUCLEOTIDE SEQUENCE</scope>
    <source>
        <strain evidence="3">G3-4614</strain>
    </source>
</reference>
<organism evidence="3 4">
    <name type="scientific">Candidatus Caccoplasma merdipullorum</name>
    <dbReference type="NCBI Taxonomy" id="2840718"/>
    <lineage>
        <taxon>Bacteria</taxon>
        <taxon>Pseudomonadati</taxon>
        <taxon>Bacteroidota</taxon>
        <taxon>Bacteroidia</taxon>
        <taxon>Bacteroidales</taxon>
        <taxon>Bacteroidaceae</taxon>
        <taxon>Bacteroidaceae incertae sedis</taxon>
        <taxon>Candidatus Caccoplasma</taxon>
    </lineage>
</organism>